<accession>A0A1M5GMP2</accession>
<dbReference type="AlphaFoldDB" id="A0A1M5GMP2"/>
<gene>
    <name evidence="5" type="ORF">SAMN04488522_104284</name>
</gene>
<dbReference type="STRING" id="288992.SAMN04488522_104284"/>
<dbReference type="InterPro" id="IPR036388">
    <property type="entry name" value="WH-like_DNA-bd_sf"/>
</dbReference>
<evidence type="ECO:0000259" key="4">
    <source>
        <dbReference type="PROSITE" id="PS51118"/>
    </source>
</evidence>
<dbReference type="Proteomes" id="UP000184287">
    <property type="component" value="Unassembled WGS sequence"/>
</dbReference>
<name>A0A1M5GMP2_9SPHI</name>
<dbReference type="InterPro" id="IPR002577">
    <property type="entry name" value="HTH_HxlR"/>
</dbReference>
<dbReference type="EMBL" id="FQUQ01000004">
    <property type="protein sequence ID" value="SHG04956.1"/>
    <property type="molecule type" value="Genomic_DNA"/>
</dbReference>
<proteinExistence type="predicted"/>
<protein>
    <submittedName>
        <fullName evidence="5">Transcriptional regulator, HxlR family</fullName>
    </submittedName>
</protein>
<evidence type="ECO:0000313" key="5">
    <source>
        <dbReference type="EMBL" id="SHG04956.1"/>
    </source>
</evidence>
<keyword evidence="1" id="KW-0805">Transcription regulation</keyword>
<sequence>MAIRKNKPIDLQADMKYLEDTMYVISGKWKMKIILALICGSKRYREIAKAVPNITFRMLSKELKQLEQNKLISRTVTMDNMIQYEITGYAQTLAPTIIEMIKWGKEHRENIKN</sequence>
<evidence type="ECO:0000256" key="3">
    <source>
        <dbReference type="ARBA" id="ARBA00023163"/>
    </source>
</evidence>
<dbReference type="GO" id="GO:0003677">
    <property type="term" value="F:DNA binding"/>
    <property type="evidence" value="ECO:0007669"/>
    <property type="project" value="UniProtKB-KW"/>
</dbReference>
<dbReference type="RefSeq" id="WP_073233001.1">
    <property type="nucleotide sequence ID" value="NZ_FQUQ01000004.1"/>
</dbReference>
<organism evidence="5 6">
    <name type="scientific">Pedobacter caeni</name>
    <dbReference type="NCBI Taxonomy" id="288992"/>
    <lineage>
        <taxon>Bacteria</taxon>
        <taxon>Pseudomonadati</taxon>
        <taxon>Bacteroidota</taxon>
        <taxon>Sphingobacteriia</taxon>
        <taxon>Sphingobacteriales</taxon>
        <taxon>Sphingobacteriaceae</taxon>
        <taxon>Pedobacter</taxon>
    </lineage>
</organism>
<keyword evidence="6" id="KW-1185">Reference proteome</keyword>
<reference evidence="6" key="1">
    <citation type="submission" date="2016-11" db="EMBL/GenBank/DDBJ databases">
        <authorList>
            <person name="Varghese N."/>
            <person name="Submissions S."/>
        </authorList>
    </citation>
    <scope>NUCLEOTIDE SEQUENCE [LARGE SCALE GENOMIC DNA]</scope>
    <source>
        <strain evidence="6">DSM 16990</strain>
    </source>
</reference>
<feature type="domain" description="HTH hxlR-type" evidence="4">
    <location>
        <begin position="13"/>
        <end position="112"/>
    </location>
</feature>
<dbReference type="PROSITE" id="PS51118">
    <property type="entry name" value="HTH_HXLR"/>
    <property type="match status" value="1"/>
</dbReference>
<dbReference type="Pfam" id="PF01638">
    <property type="entry name" value="HxlR"/>
    <property type="match status" value="1"/>
</dbReference>
<dbReference type="PANTHER" id="PTHR33204">
    <property type="entry name" value="TRANSCRIPTIONAL REGULATOR, MARR FAMILY"/>
    <property type="match status" value="1"/>
</dbReference>
<dbReference type="PANTHER" id="PTHR33204:SF29">
    <property type="entry name" value="TRANSCRIPTIONAL REGULATOR"/>
    <property type="match status" value="1"/>
</dbReference>
<dbReference type="SUPFAM" id="SSF46785">
    <property type="entry name" value="Winged helix' DNA-binding domain"/>
    <property type="match status" value="1"/>
</dbReference>
<evidence type="ECO:0000313" key="6">
    <source>
        <dbReference type="Proteomes" id="UP000184287"/>
    </source>
</evidence>
<keyword evidence="2" id="KW-0238">DNA-binding</keyword>
<dbReference type="Gene3D" id="1.10.10.10">
    <property type="entry name" value="Winged helix-like DNA-binding domain superfamily/Winged helix DNA-binding domain"/>
    <property type="match status" value="1"/>
</dbReference>
<evidence type="ECO:0000256" key="2">
    <source>
        <dbReference type="ARBA" id="ARBA00023125"/>
    </source>
</evidence>
<dbReference type="OrthoDB" id="769662at2"/>
<keyword evidence="3" id="KW-0804">Transcription</keyword>
<evidence type="ECO:0000256" key="1">
    <source>
        <dbReference type="ARBA" id="ARBA00023015"/>
    </source>
</evidence>
<dbReference type="InterPro" id="IPR036390">
    <property type="entry name" value="WH_DNA-bd_sf"/>
</dbReference>